<dbReference type="InterPro" id="IPR006286">
    <property type="entry name" value="C56_PfpI-like"/>
</dbReference>
<comment type="caution">
    <text evidence="3">The sequence shown here is derived from an EMBL/GenBank/DDBJ whole genome shotgun (WGS) entry which is preliminary data.</text>
</comment>
<reference evidence="3 4" key="1">
    <citation type="submission" date="2020-08" db="EMBL/GenBank/DDBJ databases">
        <title>Amycolatopsis sp. nov. DR6-1 isolated from Dendrobium heterocarpum.</title>
        <authorList>
            <person name="Tedsree N."/>
            <person name="Kuncharoen N."/>
            <person name="Likhitwitayawuid K."/>
            <person name="Tanasupawat S."/>
        </authorList>
    </citation>
    <scope>NUCLEOTIDE SEQUENCE [LARGE SCALE GENOMIC DNA]</scope>
    <source>
        <strain evidence="3 4">DR6-1</strain>
    </source>
</reference>
<feature type="domain" description="DJ-1/PfpI" evidence="2">
    <location>
        <begin position="6"/>
        <end position="170"/>
    </location>
</feature>
<gene>
    <name evidence="3" type="ORF">H4281_23480</name>
</gene>
<dbReference type="Proteomes" id="UP000526734">
    <property type="component" value="Unassembled WGS sequence"/>
</dbReference>
<dbReference type="Pfam" id="PF01965">
    <property type="entry name" value="DJ-1_PfpI"/>
    <property type="match status" value="1"/>
</dbReference>
<dbReference type="Gene3D" id="3.40.50.880">
    <property type="match status" value="1"/>
</dbReference>
<name>A0A7W3VZK7_9PSEU</name>
<comment type="similarity">
    <text evidence="1">Belongs to the peptidase C56 family.</text>
</comment>
<dbReference type="EMBL" id="JACGZW010000008">
    <property type="protein sequence ID" value="MBB1156123.1"/>
    <property type="molecule type" value="Genomic_DNA"/>
</dbReference>
<sequence length="191" mass="21368">METDYVEPELWYYLRRFAEEGVALRLITRLWGQRSITFTGHEHQLPITVDGDLETLDASALDALIIPSGMVSDRLRYSERVGELAPAVRFARAAFADPAVLKGVICHGMWLLSPIPEVVRGRRVTCHNNLIGDVRNMGAVFADQDVVVDGDLVTARSADHCHLFARTLIDLIAARADRTRRSVLERMARAT</sequence>
<evidence type="ECO:0000256" key="1">
    <source>
        <dbReference type="ARBA" id="ARBA00008542"/>
    </source>
</evidence>
<dbReference type="PANTHER" id="PTHR42733">
    <property type="entry name" value="DJ-1 PROTEIN"/>
    <property type="match status" value="1"/>
</dbReference>
<protein>
    <submittedName>
        <fullName evidence="3">DJ-1/PfpI family protein</fullName>
    </submittedName>
</protein>
<dbReference type="InterPro" id="IPR002818">
    <property type="entry name" value="DJ-1/PfpI"/>
</dbReference>
<dbReference type="SUPFAM" id="SSF52317">
    <property type="entry name" value="Class I glutamine amidotransferase-like"/>
    <property type="match status" value="1"/>
</dbReference>
<evidence type="ECO:0000313" key="3">
    <source>
        <dbReference type="EMBL" id="MBB1156123.1"/>
    </source>
</evidence>
<keyword evidence="4" id="KW-1185">Reference proteome</keyword>
<dbReference type="AlphaFoldDB" id="A0A7W3VZK7"/>
<accession>A0A7W3VZK7</accession>
<proteinExistence type="inferred from homology"/>
<dbReference type="InterPro" id="IPR029062">
    <property type="entry name" value="Class_I_gatase-like"/>
</dbReference>
<evidence type="ECO:0000313" key="4">
    <source>
        <dbReference type="Proteomes" id="UP000526734"/>
    </source>
</evidence>
<evidence type="ECO:0000259" key="2">
    <source>
        <dbReference type="Pfam" id="PF01965"/>
    </source>
</evidence>
<organism evidence="3 4">
    <name type="scientific">Amycolatopsis dendrobii</name>
    <dbReference type="NCBI Taxonomy" id="2760662"/>
    <lineage>
        <taxon>Bacteria</taxon>
        <taxon>Bacillati</taxon>
        <taxon>Actinomycetota</taxon>
        <taxon>Actinomycetes</taxon>
        <taxon>Pseudonocardiales</taxon>
        <taxon>Pseudonocardiaceae</taxon>
        <taxon>Amycolatopsis</taxon>
    </lineage>
</organism>